<gene>
    <name evidence="2" type="ORF">QLQ12_11610</name>
</gene>
<evidence type="ECO:0000313" key="2">
    <source>
        <dbReference type="EMBL" id="MDI6099241.1"/>
    </source>
</evidence>
<evidence type="ECO:0000256" key="1">
    <source>
        <dbReference type="SAM" id="MobiDB-lite"/>
    </source>
</evidence>
<dbReference type="EMBL" id="JASCTH010000006">
    <property type="protein sequence ID" value="MDI6099241.1"/>
    <property type="molecule type" value="Genomic_DNA"/>
</dbReference>
<feature type="region of interest" description="Disordered" evidence="1">
    <location>
        <begin position="56"/>
        <end position="89"/>
    </location>
</feature>
<proteinExistence type="predicted"/>
<evidence type="ECO:0000313" key="3">
    <source>
        <dbReference type="Proteomes" id="UP001241758"/>
    </source>
</evidence>
<dbReference type="RefSeq" id="WP_282759303.1">
    <property type="nucleotide sequence ID" value="NZ_JASCTH010000006.1"/>
</dbReference>
<reference evidence="2 3" key="1">
    <citation type="submission" date="2023-05" db="EMBL/GenBank/DDBJ databases">
        <title>Actinoplanes sp. NEAU-A12 genome sequencing.</title>
        <authorList>
            <person name="Wang Z.-S."/>
        </authorList>
    </citation>
    <scope>NUCLEOTIDE SEQUENCE [LARGE SCALE GENOMIC DNA]</scope>
    <source>
        <strain evidence="2 3">NEAU-A12</strain>
    </source>
</reference>
<accession>A0ABT6WHP7</accession>
<keyword evidence="3" id="KW-1185">Reference proteome</keyword>
<protein>
    <submittedName>
        <fullName evidence="2">Uncharacterized protein</fullName>
    </submittedName>
</protein>
<comment type="caution">
    <text evidence="2">The sequence shown here is derived from an EMBL/GenBank/DDBJ whole genome shotgun (WGS) entry which is preliminary data.</text>
</comment>
<sequence>MAAIDREHADWLQPLVESTLCGFDVDYNRPEFLTIHAQSITEMMDLAEAILAKAAHDPPPPLRWGSPSDEEQTADDHIEVDGQQSLFDH</sequence>
<organism evidence="2 3">
    <name type="scientific">Actinoplanes sandaracinus</name>
    <dbReference type="NCBI Taxonomy" id="3045177"/>
    <lineage>
        <taxon>Bacteria</taxon>
        <taxon>Bacillati</taxon>
        <taxon>Actinomycetota</taxon>
        <taxon>Actinomycetes</taxon>
        <taxon>Micromonosporales</taxon>
        <taxon>Micromonosporaceae</taxon>
        <taxon>Actinoplanes</taxon>
    </lineage>
</organism>
<dbReference type="Proteomes" id="UP001241758">
    <property type="component" value="Unassembled WGS sequence"/>
</dbReference>
<name>A0ABT6WHP7_9ACTN</name>